<feature type="compositionally biased region" description="Basic residues" evidence="1">
    <location>
        <begin position="7"/>
        <end position="39"/>
    </location>
</feature>
<protein>
    <submittedName>
        <fullName evidence="2">Uncharacterized protein</fullName>
    </submittedName>
</protein>
<dbReference type="Proteomes" id="UP000310066">
    <property type="component" value="Unassembled WGS sequence"/>
</dbReference>
<dbReference type="AlphaFoldDB" id="A0A4U0UUS7"/>
<evidence type="ECO:0000256" key="1">
    <source>
        <dbReference type="SAM" id="MobiDB-lite"/>
    </source>
</evidence>
<evidence type="ECO:0000313" key="2">
    <source>
        <dbReference type="EMBL" id="TKA39794.1"/>
    </source>
</evidence>
<accession>A0A4U0UUS7</accession>
<dbReference type="EMBL" id="NAJP01000037">
    <property type="protein sequence ID" value="TKA39794.1"/>
    <property type="molecule type" value="Genomic_DNA"/>
</dbReference>
<dbReference type="OrthoDB" id="10324858at2759"/>
<proteinExistence type="predicted"/>
<evidence type="ECO:0000313" key="3">
    <source>
        <dbReference type="Proteomes" id="UP000310066"/>
    </source>
</evidence>
<gene>
    <name evidence="2" type="ORF">B0A54_08431</name>
</gene>
<organism evidence="2 3">
    <name type="scientific">Friedmanniomyces endolithicus</name>
    <dbReference type="NCBI Taxonomy" id="329885"/>
    <lineage>
        <taxon>Eukaryota</taxon>
        <taxon>Fungi</taxon>
        <taxon>Dikarya</taxon>
        <taxon>Ascomycota</taxon>
        <taxon>Pezizomycotina</taxon>
        <taxon>Dothideomycetes</taxon>
        <taxon>Dothideomycetidae</taxon>
        <taxon>Mycosphaerellales</taxon>
        <taxon>Teratosphaeriaceae</taxon>
        <taxon>Friedmanniomyces</taxon>
    </lineage>
</organism>
<feature type="region of interest" description="Disordered" evidence="1">
    <location>
        <begin position="1"/>
        <end position="63"/>
    </location>
</feature>
<comment type="caution">
    <text evidence="2">The sequence shown here is derived from an EMBL/GenBank/DDBJ whole genome shotgun (WGS) entry which is preliminary data.</text>
</comment>
<reference evidence="2 3" key="1">
    <citation type="submission" date="2017-03" db="EMBL/GenBank/DDBJ databases">
        <title>Genomes of endolithic fungi from Antarctica.</title>
        <authorList>
            <person name="Coleine C."/>
            <person name="Masonjones S."/>
            <person name="Stajich J.E."/>
        </authorList>
    </citation>
    <scope>NUCLEOTIDE SEQUENCE [LARGE SCALE GENOMIC DNA]</scope>
    <source>
        <strain evidence="2 3">CCFEE 5311</strain>
    </source>
</reference>
<sequence>MAATTKSAKKPRASATKNKRATATKAKKAAKPKAKKGGRSKPATATETKEPSVKKTSARKPRVRTTIAEKTRAAILQYGGRPRPWVLSRMQTRPGMAIKDPVEMAKWVEWRKSVVLENVTYKSTGKIDWRATSDMFGEQ</sequence>
<name>A0A4U0UUS7_9PEZI</name>